<keyword evidence="2" id="KW-0808">Transferase</keyword>
<dbReference type="UniPathway" id="UPA00378"/>
<proteinExistence type="inferred from homology"/>
<dbReference type="GO" id="GO:0030246">
    <property type="term" value="F:carbohydrate binding"/>
    <property type="evidence" value="ECO:0007669"/>
    <property type="project" value="UniProtKB-KW"/>
</dbReference>
<comment type="pathway">
    <text evidence="2">Protein modification; protein glycosylation.</text>
</comment>
<keyword evidence="2" id="KW-0328">Glycosyltransferase</keyword>
<dbReference type="GeneTree" id="ENSGT00940000160161"/>
<dbReference type="SUPFAM" id="SSF53448">
    <property type="entry name" value="Nucleotide-diphospho-sugar transferases"/>
    <property type="match status" value="1"/>
</dbReference>
<dbReference type="InterPro" id="IPR029044">
    <property type="entry name" value="Nucleotide-diphossugar_trans"/>
</dbReference>
<evidence type="ECO:0000256" key="1">
    <source>
        <dbReference type="ARBA" id="ARBA00023157"/>
    </source>
</evidence>
<feature type="domain" description="Glycosyltransferase 2-like" evidence="4">
    <location>
        <begin position="113"/>
        <end position="239"/>
    </location>
</feature>
<keyword evidence="2" id="KW-0333">Golgi apparatus</keyword>
<keyword evidence="1 2" id="KW-1015">Disulfide bond</keyword>
<feature type="compositionally biased region" description="Basic and acidic residues" evidence="3">
    <location>
        <begin position="22"/>
        <end position="33"/>
    </location>
</feature>
<dbReference type="EC" id="2.4.1.-" evidence="2"/>
<comment type="similarity">
    <text evidence="2">Belongs to the glycosyltransferase 2 family. GalNAc-T subfamily.</text>
</comment>
<dbReference type="GO" id="GO:0000139">
    <property type="term" value="C:Golgi membrane"/>
    <property type="evidence" value="ECO:0007669"/>
    <property type="project" value="UniProtKB-SubCell"/>
</dbReference>
<dbReference type="GO" id="GO:0046872">
    <property type="term" value="F:metal ion binding"/>
    <property type="evidence" value="ECO:0007669"/>
    <property type="project" value="UniProtKB-KW"/>
</dbReference>
<evidence type="ECO:0000259" key="4">
    <source>
        <dbReference type="Pfam" id="PF00535"/>
    </source>
</evidence>
<protein>
    <recommendedName>
        <fullName evidence="2">Polypeptide N-acetylgalactosaminyltransferase</fullName>
        <ecNumber evidence="2">2.4.1.-</ecNumber>
    </recommendedName>
    <alternativeName>
        <fullName evidence="2">Protein-UDP acetylgalactosaminyltransferase</fullName>
    </alternativeName>
</protein>
<comment type="cofactor">
    <cofactor evidence="2">
        <name>Mn(2+)</name>
        <dbReference type="ChEBI" id="CHEBI:29035"/>
    </cofactor>
</comment>
<evidence type="ECO:0000313" key="5">
    <source>
        <dbReference type="Ensembl" id="ENSGMOP00000004084.2"/>
    </source>
</evidence>
<reference evidence="5" key="1">
    <citation type="submission" date="2025-08" db="UniProtKB">
        <authorList>
            <consortium name="Ensembl"/>
        </authorList>
    </citation>
    <scope>IDENTIFICATION</scope>
</reference>
<keyword evidence="2" id="KW-0464">Manganese</keyword>
<reference evidence="5" key="2">
    <citation type="submission" date="2025-09" db="UniProtKB">
        <authorList>
            <consortium name="Ensembl"/>
        </authorList>
    </citation>
    <scope>IDENTIFICATION</scope>
</reference>
<dbReference type="Pfam" id="PF00535">
    <property type="entry name" value="Glycos_transf_2"/>
    <property type="match status" value="1"/>
</dbReference>
<dbReference type="Gene3D" id="3.90.550.10">
    <property type="entry name" value="Spore Coat Polysaccharide Biosynthesis Protein SpsA, Chain A"/>
    <property type="match status" value="1"/>
</dbReference>
<dbReference type="Ensembl" id="ENSGMOT00000004209.2">
    <property type="protein sequence ID" value="ENSGMOP00000004084.2"/>
    <property type="gene ID" value="ENSGMOG00000014687.2"/>
</dbReference>
<comment type="subcellular location">
    <subcellularLocation>
        <location evidence="2">Golgi apparatus membrane</location>
        <topology evidence="2">Single-pass type II membrane protein</topology>
    </subcellularLocation>
</comment>
<dbReference type="AlphaFoldDB" id="A0A8C4YZZ2"/>
<dbReference type="Proteomes" id="UP000694546">
    <property type="component" value="Chromosome 9"/>
</dbReference>
<evidence type="ECO:0000256" key="3">
    <source>
        <dbReference type="SAM" id="MobiDB-lite"/>
    </source>
</evidence>
<evidence type="ECO:0000256" key="2">
    <source>
        <dbReference type="RuleBase" id="RU361242"/>
    </source>
</evidence>
<organism evidence="5 6">
    <name type="scientific">Gadus morhua</name>
    <name type="common">Atlantic cod</name>
    <dbReference type="NCBI Taxonomy" id="8049"/>
    <lineage>
        <taxon>Eukaryota</taxon>
        <taxon>Metazoa</taxon>
        <taxon>Chordata</taxon>
        <taxon>Craniata</taxon>
        <taxon>Vertebrata</taxon>
        <taxon>Euteleostomi</taxon>
        <taxon>Actinopterygii</taxon>
        <taxon>Neopterygii</taxon>
        <taxon>Teleostei</taxon>
        <taxon>Neoteleostei</taxon>
        <taxon>Acanthomorphata</taxon>
        <taxon>Zeiogadaria</taxon>
        <taxon>Gadariae</taxon>
        <taxon>Gadiformes</taxon>
        <taxon>Gadoidei</taxon>
        <taxon>Gadidae</taxon>
        <taxon>Gadus</taxon>
    </lineage>
</organism>
<dbReference type="SUPFAM" id="SSF50370">
    <property type="entry name" value="Ricin B-like lectins"/>
    <property type="match status" value="1"/>
</dbReference>
<keyword evidence="6" id="KW-1185">Reference proteome</keyword>
<name>A0A8C4YZZ2_GADMO</name>
<accession>A0A8C4YZZ2</accession>
<dbReference type="InterPro" id="IPR001173">
    <property type="entry name" value="Glyco_trans_2-like"/>
</dbReference>
<sequence length="502" mass="57695">MQRLLEEDLDRQRKIVEKQTAVVKKEDEDKPGKIEQPGNEGKKLFPKSALFQNWGGENLSEDEQNEAQALFEKYGYNVFLSDRLPLSRPLPDTRDPRCLKKTYPKDLPSIGVVLIYLDEALSILKRAIRSIIDRTPKSLLKEIILVDDHSTNGLSMFYTIEDQNPGLLMTRVRHSEQLGLTTARISGWKAATADVVAILDAHIEVHDLWAEPLLTQIKGDRKLIVSPVFDRINYYDLDIVTYLPASHAFDWALWCMYERFRPEWYKLNDPSLSPSIMGILVADRTYLGEIGVLDGGMKVYGGENVELGIRVWTCGGSIEVVPCSKIAHIERHHKPYMPDLSITMKRNALRVAEVWMDDYKHNVNLAWNLPFKDHGIDFGDVTERKELRKRLNCKPFKWYLDNVYPLLDTWENILAYGGLKNLDANMCVDQGPVPGHTPIAYHCYYYMPQVMFPDVCLRFSPFQGQELKNIQTGRCLEIVKGKLLVQECTGQRWEIQNVIKPV</sequence>
<keyword evidence="2" id="KW-0430">Lectin</keyword>
<dbReference type="GO" id="GO:0004653">
    <property type="term" value="F:polypeptide N-acetylgalactosaminyltransferase activity"/>
    <property type="evidence" value="ECO:0007669"/>
    <property type="project" value="TreeGrafter"/>
</dbReference>
<evidence type="ECO:0000313" key="6">
    <source>
        <dbReference type="Proteomes" id="UP000694546"/>
    </source>
</evidence>
<dbReference type="InterPro" id="IPR035992">
    <property type="entry name" value="Ricin_B-like_lectins"/>
</dbReference>
<feature type="region of interest" description="Disordered" evidence="3">
    <location>
        <begin position="22"/>
        <end position="44"/>
    </location>
</feature>
<dbReference type="PANTHER" id="PTHR11675:SF50">
    <property type="entry name" value="POLYPEPTIDE N-ACETYLGALACTOSAMINYLTRANSFERASE 8-RELATED"/>
    <property type="match status" value="1"/>
</dbReference>
<dbReference type="PANTHER" id="PTHR11675">
    <property type="entry name" value="N-ACETYLGALACTOSAMINYLTRANSFERASE"/>
    <property type="match status" value="1"/>
</dbReference>
<dbReference type="GO" id="GO:0006493">
    <property type="term" value="P:protein O-linked glycosylation"/>
    <property type="evidence" value="ECO:0007669"/>
    <property type="project" value="TreeGrafter"/>
</dbReference>